<protein>
    <submittedName>
        <fullName evidence="2">Uncharacterized protein</fullName>
    </submittedName>
</protein>
<dbReference type="AlphaFoldDB" id="A0A4S2N445"/>
<reference evidence="2 3" key="1">
    <citation type="submission" date="2019-04" db="EMBL/GenBank/DDBJ databases">
        <title>Comparative genomics and transcriptomics to analyze fruiting body development in filamentous ascomycetes.</title>
        <authorList>
            <consortium name="DOE Joint Genome Institute"/>
            <person name="Lutkenhaus R."/>
            <person name="Traeger S."/>
            <person name="Breuer J."/>
            <person name="Kuo A."/>
            <person name="Lipzen A."/>
            <person name="Pangilinan J."/>
            <person name="Dilworth D."/>
            <person name="Sandor L."/>
            <person name="Poggeler S."/>
            <person name="Barry K."/>
            <person name="Grigoriev I.V."/>
            <person name="Nowrousian M."/>
        </authorList>
    </citation>
    <scope>NUCLEOTIDE SEQUENCE [LARGE SCALE GENOMIC DNA]</scope>
    <source>
        <strain evidence="2 3">CBS 389.68</strain>
    </source>
</reference>
<proteinExistence type="predicted"/>
<name>A0A4S2N445_9PEZI</name>
<evidence type="ECO:0000313" key="3">
    <source>
        <dbReference type="Proteomes" id="UP000298138"/>
    </source>
</evidence>
<sequence length="234" mass="26245">MIHLALGLPDLNTPQEAFQPLLHATVDDSGPYVAGIIVRGLSSMTYPVLEDTALLWECLNLMRCLVPEIRKDTSEYIQSKLMSLCYKIHDTRHMAANDGETMESAQVTDEKFVGSCNSFKAAFKDTNYTLEESTPEATQFLSQTFDKQISSLNKTQQCPIIIMFNMEEIRSVESKKRDRAQSASNIIPAPKKKKGSKATPFQRHSGTCDEYNQWPIGHPTAATNVGFFSHIYLT</sequence>
<dbReference type="InParanoid" id="A0A4S2N445"/>
<accession>A0A4S2N445</accession>
<evidence type="ECO:0000313" key="2">
    <source>
        <dbReference type="EMBL" id="TGZ83931.1"/>
    </source>
</evidence>
<keyword evidence="3" id="KW-1185">Reference proteome</keyword>
<feature type="region of interest" description="Disordered" evidence="1">
    <location>
        <begin position="174"/>
        <end position="204"/>
    </location>
</feature>
<dbReference type="Proteomes" id="UP000298138">
    <property type="component" value="Unassembled WGS sequence"/>
</dbReference>
<evidence type="ECO:0000256" key="1">
    <source>
        <dbReference type="SAM" id="MobiDB-lite"/>
    </source>
</evidence>
<organism evidence="2 3">
    <name type="scientific">Ascodesmis nigricans</name>
    <dbReference type="NCBI Taxonomy" id="341454"/>
    <lineage>
        <taxon>Eukaryota</taxon>
        <taxon>Fungi</taxon>
        <taxon>Dikarya</taxon>
        <taxon>Ascomycota</taxon>
        <taxon>Pezizomycotina</taxon>
        <taxon>Pezizomycetes</taxon>
        <taxon>Pezizales</taxon>
        <taxon>Ascodesmidaceae</taxon>
        <taxon>Ascodesmis</taxon>
    </lineage>
</organism>
<dbReference type="EMBL" id="ML220113">
    <property type="protein sequence ID" value="TGZ83931.1"/>
    <property type="molecule type" value="Genomic_DNA"/>
</dbReference>
<gene>
    <name evidence="2" type="ORF">EX30DRAFT_393472</name>
</gene>